<proteinExistence type="predicted"/>
<reference evidence="2 3" key="2">
    <citation type="journal article" date="2019" name="G3 (Bethesda)">
        <title>Hybrid Assembly of the Genome of the Entomopathogenic Nematode Steinernema carpocapsae Identifies the X-Chromosome.</title>
        <authorList>
            <person name="Serra L."/>
            <person name="Macchietto M."/>
            <person name="Macias-Munoz A."/>
            <person name="McGill C.J."/>
            <person name="Rodriguez I.M."/>
            <person name="Rodriguez B."/>
            <person name="Murad R."/>
            <person name="Mortazavi A."/>
        </authorList>
    </citation>
    <scope>NUCLEOTIDE SEQUENCE [LARGE SCALE GENOMIC DNA]</scope>
    <source>
        <strain evidence="2 3">ALL</strain>
    </source>
</reference>
<dbReference type="AlphaFoldDB" id="A0A4V6A3C3"/>
<reference evidence="2 3" key="1">
    <citation type="journal article" date="2015" name="Genome Biol.">
        <title>Comparative genomics of Steinernema reveals deeply conserved gene regulatory networks.</title>
        <authorList>
            <person name="Dillman A.R."/>
            <person name="Macchietto M."/>
            <person name="Porter C.F."/>
            <person name="Rogers A."/>
            <person name="Williams B."/>
            <person name="Antoshechkin I."/>
            <person name="Lee M.M."/>
            <person name="Goodwin Z."/>
            <person name="Lu X."/>
            <person name="Lewis E.E."/>
            <person name="Goodrich-Blair H."/>
            <person name="Stock S.P."/>
            <person name="Adams B.J."/>
            <person name="Sternberg P.W."/>
            <person name="Mortazavi A."/>
        </authorList>
    </citation>
    <scope>NUCLEOTIDE SEQUENCE [LARGE SCALE GENOMIC DNA]</scope>
    <source>
        <strain evidence="2 3">ALL</strain>
    </source>
</reference>
<evidence type="ECO:0000256" key="1">
    <source>
        <dbReference type="SAM" id="MobiDB-lite"/>
    </source>
</evidence>
<organism evidence="2 3">
    <name type="scientific">Steinernema carpocapsae</name>
    <name type="common">Entomopathogenic nematode</name>
    <dbReference type="NCBI Taxonomy" id="34508"/>
    <lineage>
        <taxon>Eukaryota</taxon>
        <taxon>Metazoa</taxon>
        <taxon>Ecdysozoa</taxon>
        <taxon>Nematoda</taxon>
        <taxon>Chromadorea</taxon>
        <taxon>Rhabditida</taxon>
        <taxon>Tylenchina</taxon>
        <taxon>Panagrolaimomorpha</taxon>
        <taxon>Strongyloidoidea</taxon>
        <taxon>Steinernematidae</taxon>
        <taxon>Steinernema</taxon>
    </lineage>
</organism>
<accession>A0A4V6A3C3</accession>
<keyword evidence="3" id="KW-1185">Reference proteome</keyword>
<dbReference type="Proteomes" id="UP000298663">
    <property type="component" value="Unassembled WGS sequence"/>
</dbReference>
<feature type="region of interest" description="Disordered" evidence="1">
    <location>
        <begin position="45"/>
        <end position="71"/>
    </location>
</feature>
<gene>
    <name evidence="2" type="ORF">L596_015813</name>
</gene>
<name>A0A4V6A3C3_STECR</name>
<dbReference type="EMBL" id="AZBU02000004">
    <property type="protein sequence ID" value="TKR82035.1"/>
    <property type="molecule type" value="Genomic_DNA"/>
</dbReference>
<evidence type="ECO:0000313" key="3">
    <source>
        <dbReference type="Proteomes" id="UP000298663"/>
    </source>
</evidence>
<protein>
    <submittedName>
        <fullName evidence="2">Uncharacterized protein</fullName>
    </submittedName>
</protein>
<sequence length="71" mass="7969">MRPAIGVKWKAHFVNFVFVWHCEEHGGYVRHKAEAKSLCELRKAGGSGKDRVGMAESGEEPSPSRWTKNEA</sequence>
<evidence type="ECO:0000313" key="2">
    <source>
        <dbReference type="EMBL" id="TKR82035.1"/>
    </source>
</evidence>
<comment type="caution">
    <text evidence="2">The sequence shown here is derived from an EMBL/GenBank/DDBJ whole genome shotgun (WGS) entry which is preliminary data.</text>
</comment>